<gene>
    <name evidence="1" type="ORF">DICVIV_06658</name>
</gene>
<evidence type="ECO:0000313" key="1">
    <source>
        <dbReference type="EMBL" id="KJH47257.1"/>
    </source>
</evidence>
<accession>A0A0D8XTX1</accession>
<dbReference type="EMBL" id="KN716315">
    <property type="protein sequence ID" value="KJH47257.1"/>
    <property type="molecule type" value="Genomic_DNA"/>
</dbReference>
<proteinExistence type="predicted"/>
<organism evidence="1 2">
    <name type="scientific">Dictyocaulus viviparus</name>
    <name type="common">Bovine lungworm</name>
    <dbReference type="NCBI Taxonomy" id="29172"/>
    <lineage>
        <taxon>Eukaryota</taxon>
        <taxon>Metazoa</taxon>
        <taxon>Ecdysozoa</taxon>
        <taxon>Nematoda</taxon>
        <taxon>Chromadorea</taxon>
        <taxon>Rhabditida</taxon>
        <taxon>Rhabditina</taxon>
        <taxon>Rhabditomorpha</taxon>
        <taxon>Strongyloidea</taxon>
        <taxon>Metastrongylidae</taxon>
        <taxon>Dictyocaulus</taxon>
    </lineage>
</organism>
<name>A0A0D8XTX1_DICVI</name>
<dbReference type="OrthoDB" id="5811174at2759"/>
<reference evidence="1 2" key="1">
    <citation type="submission" date="2013-11" db="EMBL/GenBank/DDBJ databases">
        <title>Draft genome of the bovine lungworm Dictyocaulus viviparus.</title>
        <authorList>
            <person name="Mitreva M."/>
        </authorList>
    </citation>
    <scope>NUCLEOTIDE SEQUENCE [LARGE SCALE GENOMIC DNA]</scope>
    <source>
        <strain evidence="1 2">HannoverDv2000</strain>
    </source>
</reference>
<dbReference type="Proteomes" id="UP000053766">
    <property type="component" value="Unassembled WGS sequence"/>
</dbReference>
<sequence>MNEIHYEVKLSSNFTRQKAEHLSEFANREIVPELKKIYDAATADDVSSSTTERSA</sequence>
<protein>
    <submittedName>
        <fullName evidence="1">Uncharacterized protein</fullName>
    </submittedName>
</protein>
<reference evidence="2" key="2">
    <citation type="journal article" date="2016" name="Sci. Rep.">
        <title>Dictyocaulus viviparus genome, variome and transcriptome elucidate lungworm biology and support future intervention.</title>
        <authorList>
            <person name="McNulty S.N."/>
            <person name="Strube C."/>
            <person name="Rosa B.A."/>
            <person name="Martin J.C."/>
            <person name="Tyagi R."/>
            <person name="Choi Y.J."/>
            <person name="Wang Q."/>
            <person name="Hallsworth Pepin K."/>
            <person name="Zhang X."/>
            <person name="Ozersky P."/>
            <person name="Wilson R.K."/>
            <person name="Sternberg P.W."/>
            <person name="Gasser R.B."/>
            <person name="Mitreva M."/>
        </authorList>
    </citation>
    <scope>NUCLEOTIDE SEQUENCE [LARGE SCALE GENOMIC DNA]</scope>
    <source>
        <strain evidence="2">HannoverDv2000</strain>
    </source>
</reference>
<dbReference type="AlphaFoldDB" id="A0A0D8XTX1"/>
<evidence type="ECO:0000313" key="2">
    <source>
        <dbReference type="Proteomes" id="UP000053766"/>
    </source>
</evidence>
<keyword evidence="2" id="KW-1185">Reference proteome</keyword>